<dbReference type="eggNOG" id="ENOG5032R4D">
    <property type="taxonomic scope" value="Bacteria"/>
</dbReference>
<protein>
    <recommendedName>
        <fullName evidence="3">DUF2586 family protein</fullName>
    </recommendedName>
</protein>
<evidence type="ECO:0000313" key="2">
    <source>
        <dbReference type="Proteomes" id="UP000006052"/>
    </source>
</evidence>
<dbReference type="InterPro" id="IPR019694">
    <property type="entry name" value="Phage_HP1_Orf23"/>
</dbReference>
<dbReference type="AlphaFoldDB" id="I3YJI3"/>
<gene>
    <name evidence="1" type="ordered locus">Alfi_0776</name>
</gene>
<dbReference type="Pfam" id="PF10758">
    <property type="entry name" value="DUF2586"/>
    <property type="match status" value="1"/>
</dbReference>
<dbReference type="Proteomes" id="UP000006052">
    <property type="component" value="Chromosome"/>
</dbReference>
<reference evidence="2" key="1">
    <citation type="journal article" date="2013" name="Stand. Genomic Sci.">
        <title>Complete genome sequence of the bile-resistant pigment-producing anaerobe Alistipes finegoldii type strain (AHN2437(T)).</title>
        <authorList>
            <person name="Mavromatis K."/>
            <person name="Stackebrandt E."/>
            <person name="Munk C."/>
            <person name="Lapidus A."/>
            <person name="Nolan M."/>
            <person name="Lucas S."/>
            <person name="Hammon N."/>
            <person name="Deshpande S."/>
            <person name="Cheng J.F."/>
            <person name="Tapia R."/>
            <person name="Goodwin L.A."/>
            <person name="Pitluck S."/>
            <person name="Liolios K."/>
            <person name="Pagani I."/>
            <person name="Ivanova N."/>
            <person name="Mikhailova N."/>
            <person name="Huntemann M."/>
            <person name="Pati A."/>
            <person name="Chen A."/>
            <person name="Palaniappan K."/>
            <person name="Land M."/>
            <person name="Hauser L."/>
            <person name="Rohde M."/>
            <person name="Gronow S."/>
            <person name="Goker M."/>
            <person name="Detter J.C."/>
            <person name="Bristow J."/>
            <person name="Eisen J.A."/>
            <person name="Markowitz V."/>
            <person name="Hugenholtz P."/>
            <person name="Kyrpides N.C."/>
            <person name="Klenk H.P."/>
            <person name="Woyke T."/>
        </authorList>
    </citation>
    <scope>NUCLEOTIDE SEQUENCE</scope>
    <source>
        <strain evidence="2">DSM 17242 / JCM 16770 / AHN 2437 / CCUG 46020 / CIP 107999</strain>
    </source>
</reference>
<name>I3YJI3_ALIFI</name>
<dbReference type="EMBL" id="CP003274">
    <property type="protein sequence ID" value="AFL77151.1"/>
    <property type="molecule type" value="Genomic_DNA"/>
</dbReference>
<accession>I3YJI3</accession>
<evidence type="ECO:0000313" key="1">
    <source>
        <dbReference type="EMBL" id="AFL77151.1"/>
    </source>
</evidence>
<dbReference type="RefSeq" id="WP_014774835.1">
    <property type="nucleotide sequence ID" value="NC_018011.1"/>
</dbReference>
<evidence type="ECO:0008006" key="3">
    <source>
        <dbReference type="Google" id="ProtNLM"/>
    </source>
</evidence>
<dbReference type="KEGG" id="afd:Alfi_0776"/>
<dbReference type="PATRIC" id="fig|679935.3.peg.720"/>
<organism evidence="1 2">
    <name type="scientific">Alistipes finegoldii (strain DSM 17242 / JCM 16770 / CCUG 46020 / CIP 107999 / KCTC 15236 / AHN 2437)</name>
    <dbReference type="NCBI Taxonomy" id="679935"/>
    <lineage>
        <taxon>Bacteria</taxon>
        <taxon>Pseudomonadati</taxon>
        <taxon>Bacteroidota</taxon>
        <taxon>Bacteroidia</taxon>
        <taxon>Bacteroidales</taxon>
        <taxon>Rikenellaceae</taxon>
        <taxon>Alistipes</taxon>
    </lineage>
</organism>
<sequence length="388" mass="41893">MQSLKFIRTNGNIPKKLAGEDHISGLVIYSAALPSGFSESERIKAVSTIETAEALGITADADNWDIRVLHYQLSEIFRVNPGISLYVGIFTNPEGANTYAEVKKMQNFADGRLRQLGVWDGRTPLAADNLTALQGVAATLEEQDMPLGIIYAPKVSAVASLPSNLAGDKERVWTVIGQAGSSTGAALYVDAENTEKASVSGLGVVLGIVSLAAVHESIAWIEKFPTGVDVPAFGDGTLLKTLDRAVVEALDKSRYLFFVTYSGLSGSYMNDSHTMDAPTSDYAYIENVRTMDKAVRGIRTYLLPKLGGNVYIDKTTGQLQTHSVEFLQTTAQKALEDMEKAGELSGYVVEIDPDQNVLSTSEIEFVIRPVGVGVVRRFKVKIGFAESV</sequence>
<proteinExistence type="predicted"/>
<dbReference type="HOGENOM" id="CLU_041537_0_0_10"/>
<dbReference type="STRING" id="679935.Alfi_0776"/>